<dbReference type="SMART" id="SM00267">
    <property type="entry name" value="GGDEF"/>
    <property type="match status" value="1"/>
</dbReference>
<dbReference type="InterPro" id="IPR050469">
    <property type="entry name" value="Diguanylate_Cyclase"/>
</dbReference>
<evidence type="ECO:0000313" key="6">
    <source>
        <dbReference type="Proteomes" id="UP000183529"/>
    </source>
</evidence>
<dbReference type="NCBIfam" id="TIGR00254">
    <property type="entry name" value="GGDEF"/>
    <property type="match status" value="1"/>
</dbReference>
<name>A0AAQ1GNM6_9BURK</name>
<dbReference type="Proteomes" id="UP000183529">
    <property type="component" value="Unassembled WGS sequence"/>
</dbReference>
<evidence type="ECO:0000256" key="2">
    <source>
        <dbReference type="ARBA" id="ARBA00034247"/>
    </source>
</evidence>
<protein>
    <recommendedName>
        <fullName evidence="1">diguanylate cyclase</fullName>
        <ecNumber evidence="1">2.7.7.65</ecNumber>
    </recommendedName>
</protein>
<dbReference type="PANTHER" id="PTHR45138:SF9">
    <property type="entry name" value="DIGUANYLATE CYCLASE DGCM-RELATED"/>
    <property type="match status" value="1"/>
</dbReference>
<comment type="caution">
    <text evidence="5">The sequence shown here is derived from an EMBL/GenBank/DDBJ whole genome shotgun (WGS) entry which is preliminary data.</text>
</comment>
<accession>A0AAQ1GNM6</accession>
<dbReference type="AlphaFoldDB" id="A0AAQ1GNM6"/>
<gene>
    <name evidence="5" type="ORF">SAMN05216550_12949</name>
</gene>
<dbReference type="PROSITE" id="PS50887">
    <property type="entry name" value="GGDEF"/>
    <property type="match status" value="1"/>
</dbReference>
<dbReference type="RefSeq" id="WP_080180539.1">
    <property type="nucleotide sequence ID" value="NZ_CADFGN010000012.1"/>
</dbReference>
<evidence type="ECO:0000313" key="5">
    <source>
        <dbReference type="EMBL" id="SEK14569.1"/>
    </source>
</evidence>
<dbReference type="FunFam" id="3.30.70.270:FF:000001">
    <property type="entry name" value="Diguanylate cyclase domain protein"/>
    <property type="match status" value="1"/>
</dbReference>
<dbReference type="CDD" id="cd12915">
    <property type="entry name" value="PDC2_DGC_like"/>
    <property type="match status" value="1"/>
</dbReference>
<dbReference type="InterPro" id="IPR029787">
    <property type="entry name" value="Nucleotide_cyclase"/>
</dbReference>
<dbReference type="InterPro" id="IPR054327">
    <property type="entry name" value="His-kinase-like_sensor"/>
</dbReference>
<dbReference type="GO" id="GO:1902201">
    <property type="term" value="P:negative regulation of bacterial-type flagellum-dependent cell motility"/>
    <property type="evidence" value="ECO:0007669"/>
    <property type="project" value="TreeGrafter"/>
</dbReference>
<feature type="transmembrane region" description="Helical" evidence="3">
    <location>
        <begin position="42"/>
        <end position="63"/>
    </location>
</feature>
<feature type="transmembrane region" description="Helical" evidence="3">
    <location>
        <begin position="319"/>
        <end position="339"/>
    </location>
</feature>
<keyword evidence="3" id="KW-0812">Transmembrane</keyword>
<evidence type="ECO:0000256" key="1">
    <source>
        <dbReference type="ARBA" id="ARBA00012528"/>
    </source>
</evidence>
<dbReference type="Gene3D" id="3.30.70.270">
    <property type="match status" value="1"/>
</dbReference>
<evidence type="ECO:0000259" key="4">
    <source>
        <dbReference type="PROSITE" id="PS50887"/>
    </source>
</evidence>
<dbReference type="InterPro" id="IPR043128">
    <property type="entry name" value="Rev_trsase/Diguanyl_cyclase"/>
</dbReference>
<dbReference type="Pfam" id="PF00990">
    <property type="entry name" value="GGDEF"/>
    <property type="match status" value="1"/>
</dbReference>
<reference evidence="5 6" key="1">
    <citation type="submission" date="2016-10" db="EMBL/GenBank/DDBJ databases">
        <authorList>
            <person name="Varghese N."/>
            <person name="Submissions S."/>
        </authorList>
    </citation>
    <scope>NUCLEOTIDE SEQUENCE [LARGE SCALE GENOMIC DNA]</scope>
    <source>
        <strain evidence="5 6">LMG 22274</strain>
    </source>
</reference>
<dbReference type="Gene3D" id="3.30.450.20">
    <property type="entry name" value="PAS domain"/>
    <property type="match status" value="2"/>
</dbReference>
<keyword evidence="3" id="KW-0472">Membrane</keyword>
<organism evidence="5 6">
    <name type="scientific">Paraburkholderia tropica</name>
    <dbReference type="NCBI Taxonomy" id="92647"/>
    <lineage>
        <taxon>Bacteria</taxon>
        <taxon>Pseudomonadati</taxon>
        <taxon>Pseudomonadota</taxon>
        <taxon>Betaproteobacteria</taxon>
        <taxon>Burkholderiales</taxon>
        <taxon>Burkholderiaceae</taxon>
        <taxon>Paraburkholderia</taxon>
    </lineage>
</organism>
<dbReference type="EC" id="2.7.7.65" evidence="1"/>
<dbReference type="SUPFAM" id="SSF55073">
    <property type="entry name" value="Nucleotide cyclase"/>
    <property type="match status" value="1"/>
</dbReference>
<proteinExistence type="predicted"/>
<feature type="domain" description="GGDEF" evidence="4">
    <location>
        <begin position="386"/>
        <end position="522"/>
    </location>
</feature>
<dbReference type="EMBL" id="FNZM01000029">
    <property type="protein sequence ID" value="SEK14569.1"/>
    <property type="molecule type" value="Genomic_DNA"/>
</dbReference>
<sequence length="529" mass="58008">MVKRKGTPHDAAASNLRGQKTQSAQAFRQILKVIARNMVSPAGILGCSIVLWLATLSIGTAMLMTSRTDAFNHALRNSRNLTLVLERDIERSIDLYDLSLRAVSDGAADSQVMALPANLRDRVLFDRAATAHYMGPMTISAGNGTLIATSDPRSAGRERAAPDLNAAGHLMTPDGLYIGRPVHSSANPAQFAIPLGRSIYRPDGKFLGTVMGSLSMEYFRELTNGLSIGERGSVIVFETDGTLISRLPDSSENIGRNFAQSPIFRRLMTGTEGHFVGTPNLDGVRRLYVYKRLPDLPLIVAVAPAMSTVYAEWWARATWFGALILAFTAIKAAGTWLFVRELRRRQRAEASLERMAHHDPLTGLENRATFDDVLAREWKCARRNEKPLSLLFIDIDRFKSYNDQYGHQAGDVALKSVATRIAACLDRPGDHAARYGGEEFIVVLPDTDTRGAALMAEKIRSAVFNLQIEHRQAPLHMLTVSIGVSTTAVDRVTDASTLLKTADMALYEAKRLGRNCVSIVPQLDTECAA</sequence>
<dbReference type="InterPro" id="IPR000160">
    <property type="entry name" value="GGDEF_dom"/>
</dbReference>
<evidence type="ECO:0000256" key="3">
    <source>
        <dbReference type="SAM" id="Phobius"/>
    </source>
</evidence>
<comment type="catalytic activity">
    <reaction evidence="2">
        <text>2 GTP = 3',3'-c-di-GMP + 2 diphosphate</text>
        <dbReference type="Rhea" id="RHEA:24898"/>
        <dbReference type="ChEBI" id="CHEBI:33019"/>
        <dbReference type="ChEBI" id="CHEBI:37565"/>
        <dbReference type="ChEBI" id="CHEBI:58805"/>
        <dbReference type="EC" id="2.7.7.65"/>
    </reaction>
</comment>
<dbReference type="GO" id="GO:0043709">
    <property type="term" value="P:cell adhesion involved in single-species biofilm formation"/>
    <property type="evidence" value="ECO:0007669"/>
    <property type="project" value="TreeGrafter"/>
</dbReference>
<dbReference type="CDD" id="cd12914">
    <property type="entry name" value="PDC1_DGC_like"/>
    <property type="match status" value="1"/>
</dbReference>
<keyword evidence="3" id="KW-1133">Transmembrane helix</keyword>
<dbReference type="PANTHER" id="PTHR45138">
    <property type="entry name" value="REGULATORY COMPONENTS OF SENSORY TRANSDUCTION SYSTEM"/>
    <property type="match status" value="1"/>
</dbReference>
<dbReference type="GO" id="GO:0005886">
    <property type="term" value="C:plasma membrane"/>
    <property type="evidence" value="ECO:0007669"/>
    <property type="project" value="TreeGrafter"/>
</dbReference>
<dbReference type="Pfam" id="PF22588">
    <property type="entry name" value="dCache_1_like"/>
    <property type="match status" value="1"/>
</dbReference>
<dbReference type="CDD" id="cd01949">
    <property type="entry name" value="GGDEF"/>
    <property type="match status" value="1"/>
</dbReference>
<dbReference type="GO" id="GO:0052621">
    <property type="term" value="F:diguanylate cyclase activity"/>
    <property type="evidence" value="ECO:0007669"/>
    <property type="project" value="UniProtKB-EC"/>
</dbReference>